<dbReference type="InterPro" id="IPR051572">
    <property type="entry name" value="VTC_Complex_Subunit"/>
</dbReference>
<protein>
    <recommendedName>
        <fullName evidence="6">SPX domain-containing protein</fullName>
    </recommendedName>
</protein>
<keyword evidence="2" id="KW-0926">Vacuole</keyword>
<evidence type="ECO:0000313" key="7">
    <source>
        <dbReference type="EMBL" id="CAI5722497.1"/>
    </source>
</evidence>
<evidence type="ECO:0000256" key="3">
    <source>
        <dbReference type="ARBA" id="ARBA00022692"/>
    </source>
</evidence>
<dbReference type="Proteomes" id="UP001159659">
    <property type="component" value="Unassembled WGS sequence"/>
</dbReference>
<comment type="caution">
    <text evidence="7">The sequence shown here is derived from an EMBL/GenBank/DDBJ whole genome shotgun (WGS) entry which is preliminary data.</text>
</comment>
<name>A0AAV0TIG4_9STRA</name>
<evidence type="ECO:0000256" key="4">
    <source>
        <dbReference type="ARBA" id="ARBA00022989"/>
    </source>
</evidence>
<dbReference type="Pfam" id="PF03105">
    <property type="entry name" value="SPX"/>
    <property type="match status" value="1"/>
</dbReference>
<feature type="domain" description="SPX" evidence="6">
    <location>
        <begin position="1"/>
        <end position="140"/>
    </location>
</feature>
<dbReference type="CDD" id="cd14447">
    <property type="entry name" value="SPX"/>
    <property type="match status" value="1"/>
</dbReference>
<comment type="subcellular location">
    <subcellularLocation>
        <location evidence="1">Vacuole membrane</location>
        <topology evidence="1">Multi-pass membrane protein</topology>
    </subcellularLocation>
</comment>
<evidence type="ECO:0000313" key="8">
    <source>
        <dbReference type="Proteomes" id="UP001159659"/>
    </source>
</evidence>
<evidence type="ECO:0000256" key="1">
    <source>
        <dbReference type="ARBA" id="ARBA00004128"/>
    </source>
</evidence>
<dbReference type="GO" id="GO:0006799">
    <property type="term" value="P:polyphosphate biosynthetic process"/>
    <property type="evidence" value="ECO:0007669"/>
    <property type="project" value="UniProtKB-ARBA"/>
</dbReference>
<sequence length="216" mass="24290">MKFGKRVRSLASPEWTADYVDYKALKREIKLSFSGTDNADKRVMWFRSLLESEMQKLNETHARILDELMNRELKPLQQTLGTRWVLSHATARSLLLDVLSLSHKVDAFRRFVVLNSLAIVKIAKKFDKATNSEGEIEDNSAATSRLKAIVLEGLKCQPFYDAASLDALCDETAALTDRVMLCVLPDYNFRLGPRALSSASFSLVSALSSRANRRSS</sequence>
<dbReference type="PANTHER" id="PTHR46140">
    <property type="entry name" value="VACUOLAR TRANSPORTER CHAPERONE 1-RELATED"/>
    <property type="match status" value="1"/>
</dbReference>
<evidence type="ECO:0000256" key="2">
    <source>
        <dbReference type="ARBA" id="ARBA00022554"/>
    </source>
</evidence>
<dbReference type="InterPro" id="IPR004331">
    <property type="entry name" value="SPX_dom"/>
</dbReference>
<reference evidence="7" key="1">
    <citation type="submission" date="2022-12" db="EMBL/GenBank/DDBJ databases">
        <authorList>
            <person name="Webb A."/>
        </authorList>
    </citation>
    <scope>NUCLEOTIDE SEQUENCE</scope>
    <source>
        <strain evidence="7">Pf2</strain>
    </source>
</reference>
<proteinExistence type="predicted"/>
<dbReference type="PROSITE" id="PS51382">
    <property type="entry name" value="SPX"/>
    <property type="match status" value="1"/>
</dbReference>
<dbReference type="GO" id="GO:0005774">
    <property type="term" value="C:vacuolar membrane"/>
    <property type="evidence" value="ECO:0007669"/>
    <property type="project" value="UniProtKB-SubCell"/>
</dbReference>
<dbReference type="AlphaFoldDB" id="A0AAV0TIG4"/>
<evidence type="ECO:0000256" key="5">
    <source>
        <dbReference type="ARBA" id="ARBA00023136"/>
    </source>
</evidence>
<keyword evidence="3" id="KW-0812">Transmembrane</keyword>
<keyword evidence="5" id="KW-0472">Membrane</keyword>
<evidence type="ECO:0000259" key="6">
    <source>
        <dbReference type="PROSITE" id="PS51382"/>
    </source>
</evidence>
<gene>
    <name evidence="7" type="ORF">PFR002_LOCUS4454</name>
</gene>
<organism evidence="7 8">
    <name type="scientific">Peronospora farinosa</name>
    <dbReference type="NCBI Taxonomy" id="134698"/>
    <lineage>
        <taxon>Eukaryota</taxon>
        <taxon>Sar</taxon>
        <taxon>Stramenopiles</taxon>
        <taxon>Oomycota</taxon>
        <taxon>Peronosporomycetes</taxon>
        <taxon>Peronosporales</taxon>
        <taxon>Peronosporaceae</taxon>
        <taxon>Peronospora</taxon>
    </lineage>
</organism>
<keyword evidence="4" id="KW-1133">Transmembrane helix</keyword>
<accession>A0AAV0TIG4</accession>
<dbReference type="EMBL" id="CANTFK010000666">
    <property type="protein sequence ID" value="CAI5722497.1"/>
    <property type="molecule type" value="Genomic_DNA"/>
</dbReference>
<dbReference type="PANTHER" id="PTHR46140:SF1">
    <property type="entry name" value="VACUOLAR TRANSPORTER CHAPERONE COMPLEX SUBUNIT 4-RELATED"/>
    <property type="match status" value="1"/>
</dbReference>